<reference evidence="5 6" key="1">
    <citation type="submission" date="2017-08" db="EMBL/GenBank/DDBJ databases">
        <title>Genomic and metabolic characterisation of spoilage-associated Pseudomonas species.</title>
        <authorList>
            <person name="Stanborough T."/>
            <person name="Fegan N."/>
            <person name="Powell S.M."/>
            <person name="Singh T."/>
            <person name="Tamplin M.L."/>
            <person name="Chandry P.S."/>
        </authorList>
    </citation>
    <scope>NUCLEOTIDE SEQUENCE [LARGE SCALE GENOMIC DNA]</scope>
    <source>
        <strain evidence="5 6">L1802</strain>
    </source>
</reference>
<protein>
    <submittedName>
        <fullName evidence="5">Outer membrane porin, OprD family</fullName>
    </submittedName>
</protein>
<keyword evidence="2" id="KW-0813">Transport</keyword>
<dbReference type="Gene3D" id="2.40.160.10">
    <property type="entry name" value="Porin"/>
    <property type="match status" value="1"/>
</dbReference>
<evidence type="ECO:0000256" key="3">
    <source>
        <dbReference type="ARBA" id="ARBA00022729"/>
    </source>
</evidence>
<evidence type="ECO:0000256" key="4">
    <source>
        <dbReference type="SAM" id="SignalP"/>
    </source>
</evidence>
<dbReference type="PANTHER" id="PTHR34596:SF2">
    <property type="entry name" value="CHITOPORIN"/>
    <property type="match status" value="1"/>
</dbReference>
<dbReference type="GO" id="GO:0015288">
    <property type="term" value="F:porin activity"/>
    <property type="evidence" value="ECO:0007669"/>
    <property type="project" value="TreeGrafter"/>
</dbReference>
<proteinExistence type="inferred from homology"/>
<feature type="signal peptide" evidence="4">
    <location>
        <begin position="1"/>
        <end position="24"/>
    </location>
</feature>
<feature type="chain" id="PRO_5012153404" evidence="4">
    <location>
        <begin position="25"/>
        <end position="417"/>
    </location>
</feature>
<evidence type="ECO:0000256" key="1">
    <source>
        <dbReference type="ARBA" id="ARBA00009075"/>
    </source>
</evidence>
<dbReference type="Pfam" id="PF03573">
    <property type="entry name" value="OprD"/>
    <property type="match status" value="1"/>
</dbReference>
<dbReference type="EMBL" id="NQKI01000003">
    <property type="protein sequence ID" value="OZY60863.1"/>
    <property type="molecule type" value="Genomic_DNA"/>
</dbReference>
<organism evidence="5 6">
    <name type="scientific">Pseudomonas lundensis</name>
    <dbReference type="NCBI Taxonomy" id="86185"/>
    <lineage>
        <taxon>Bacteria</taxon>
        <taxon>Pseudomonadati</taxon>
        <taxon>Pseudomonadota</taxon>
        <taxon>Gammaproteobacteria</taxon>
        <taxon>Pseudomonadales</taxon>
        <taxon>Pseudomonadaceae</taxon>
        <taxon>Pseudomonas</taxon>
    </lineage>
</organism>
<accession>A0A266NEK3</accession>
<evidence type="ECO:0000313" key="5">
    <source>
        <dbReference type="EMBL" id="OZY60863.1"/>
    </source>
</evidence>
<dbReference type="OrthoDB" id="6759120at2"/>
<dbReference type="Proteomes" id="UP000215788">
    <property type="component" value="Unassembled WGS sequence"/>
</dbReference>
<gene>
    <name evidence="5" type="ORF">CJF39_03230</name>
</gene>
<comment type="caution">
    <text evidence="5">The sequence shown here is derived from an EMBL/GenBank/DDBJ whole genome shotgun (WGS) entry which is preliminary data.</text>
</comment>
<dbReference type="InterPro" id="IPR023614">
    <property type="entry name" value="Porin_dom_sf"/>
</dbReference>
<keyword evidence="3 4" id="KW-0732">Signal</keyword>
<dbReference type="AlphaFoldDB" id="A0A266NEK3"/>
<evidence type="ECO:0000256" key="2">
    <source>
        <dbReference type="ARBA" id="ARBA00022448"/>
    </source>
</evidence>
<dbReference type="InterPro" id="IPR005318">
    <property type="entry name" value="OM_porin_bac"/>
</dbReference>
<evidence type="ECO:0000313" key="6">
    <source>
        <dbReference type="Proteomes" id="UP000215788"/>
    </source>
</evidence>
<comment type="similarity">
    <text evidence="1">Belongs to the outer membrane porin (Opr) (TC 1.B.25) family.</text>
</comment>
<dbReference type="GO" id="GO:0016020">
    <property type="term" value="C:membrane"/>
    <property type="evidence" value="ECO:0007669"/>
    <property type="project" value="InterPro"/>
</dbReference>
<sequence>MKKILLRGVLATSLSALPIITSNATEFIEGSHLKLQLRNIYFNENFRDENGLSPRAVKNAKSERTEWAQGFLVDFKSGFTPGTIGFGIDALGLAGFKLDSGRGRSGTGLLAVHSDGQAADEFSSLGVAGKIRFAQSTVQHGSVLPKTPVLIYNDARLLPQSYQGTLFTSTDIDNLTLSGGRLNQFKLRDSSDSRSITPNGFTGRGSTFSYIGGEYTLSEHTRLGYFYGQLDNFYRQHVASVQHDRPWGAGVLTTDLRYFRSVGAGTQKAGEIDNTLLSSLLSYSIAGHRVSAGYQVLNGQADLPYITGATVYSFSNAGIGKFIHEDEKTWMLSYGYDFSRVGMPGLTLSGRYLSGKKSKAGSAQLHEHERDAELAYVVQSGPLKGVGLKVRNYVYRSDVARGRDSNRLYLTYDIALW</sequence>
<dbReference type="PANTHER" id="PTHR34596">
    <property type="entry name" value="CHITOPORIN"/>
    <property type="match status" value="1"/>
</dbReference>
<name>A0A266NEK3_9PSED</name>
<dbReference type="RefSeq" id="WP_094992116.1">
    <property type="nucleotide sequence ID" value="NZ_NQKI01000003.1"/>
</dbReference>